<evidence type="ECO:0008006" key="4">
    <source>
        <dbReference type="Google" id="ProtNLM"/>
    </source>
</evidence>
<evidence type="ECO:0000313" key="2">
    <source>
        <dbReference type="EMBL" id="RAO79375.1"/>
    </source>
</evidence>
<keyword evidence="1" id="KW-0812">Transmembrane</keyword>
<feature type="transmembrane region" description="Helical" evidence="1">
    <location>
        <begin position="129"/>
        <end position="147"/>
    </location>
</feature>
<feature type="transmembrane region" description="Helical" evidence="1">
    <location>
        <begin position="19"/>
        <end position="36"/>
    </location>
</feature>
<keyword evidence="3" id="KW-1185">Reference proteome</keyword>
<evidence type="ECO:0000256" key="1">
    <source>
        <dbReference type="SAM" id="Phobius"/>
    </source>
</evidence>
<accession>A0A328PHR5</accession>
<dbReference type="EMBL" id="QLOE01000003">
    <property type="protein sequence ID" value="RAO79375.1"/>
    <property type="molecule type" value="Genomic_DNA"/>
</dbReference>
<sequence>MNHWGNINNVVYQMVSKKWAGLISLILGIIFLISPVGGVKAISMFSGIILALIGVWMILNALKERYYRRLSLFWFIFAILLILVGALLAFQIILISTFAGFWLYVTGLLFIIAGFIVVLSAWDAHVTRTLGVMGILVGLIYFVVGILAFNPVFLGVIIGIILIIYGLVILFS</sequence>
<feature type="transmembrane region" description="Helical" evidence="1">
    <location>
        <begin position="153"/>
        <end position="171"/>
    </location>
</feature>
<keyword evidence="1" id="KW-1133">Transmembrane helix</keyword>
<feature type="transmembrane region" description="Helical" evidence="1">
    <location>
        <begin position="101"/>
        <end position="122"/>
    </location>
</feature>
<protein>
    <recommendedName>
        <fullName evidence="4">HdeD family acid-resistance protein</fullName>
    </recommendedName>
</protein>
<feature type="transmembrane region" description="Helical" evidence="1">
    <location>
        <begin position="71"/>
        <end position="95"/>
    </location>
</feature>
<gene>
    <name evidence="2" type="ORF">DPC56_03435</name>
</gene>
<comment type="caution">
    <text evidence="2">The sequence shown here is derived from an EMBL/GenBank/DDBJ whole genome shotgun (WGS) entry which is preliminary data.</text>
</comment>
<name>A0A328PHR5_9EURY</name>
<evidence type="ECO:0000313" key="3">
    <source>
        <dbReference type="Proteomes" id="UP000249782"/>
    </source>
</evidence>
<reference evidence="2 3" key="1">
    <citation type="submission" date="2018-06" db="EMBL/GenBank/DDBJ databases">
        <title>Draft genome sequence of hyperthermophilic methanogen Methanothermobacter tenebrarum sp. MCM-B 1447.</title>
        <authorList>
            <person name="Pore S.D."/>
            <person name="Dagar S."/>
            <person name="Dhakephalkar P.K."/>
        </authorList>
    </citation>
    <scope>NUCLEOTIDE SEQUENCE [LARGE SCALE GENOMIC DNA]</scope>
    <source>
        <strain evidence="2 3">MCM B 1447</strain>
    </source>
</reference>
<dbReference type="InterPro" id="IPR005325">
    <property type="entry name" value="DUF308_memb"/>
</dbReference>
<proteinExistence type="predicted"/>
<dbReference type="Pfam" id="PF03729">
    <property type="entry name" value="DUF308"/>
    <property type="match status" value="1"/>
</dbReference>
<organism evidence="2 3">
    <name type="scientific">Methanothermobacter tenebrarum</name>
    <dbReference type="NCBI Taxonomy" id="680118"/>
    <lineage>
        <taxon>Archaea</taxon>
        <taxon>Methanobacteriati</taxon>
        <taxon>Methanobacteriota</taxon>
        <taxon>Methanomada group</taxon>
        <taxon>Methanobacteria</taxon>
        <taxon>Methanobacteriales</taxon>
        <taxon>Methanobacteriaceae</taxon>
        <taxon>Methanothermobacter</taxon>
    </lineage>
</organism>
<feature type="transmembrane region" description="Helical" evidence="1">
    <location>
        <begin position="42"/>
        <end position="59"/>
    </location>
</feature>
<dbReference type="Proteomes" id="UP000249782">
    <property type="component" value="Unassembled WGS sequence"/>
</dbReference>
<dbReference type="AlphaFoldDB" id="A0A328PHR5"/>
<keyword evidence="1" id="KW-0472">Membrane</keyword>